<dbReference type="AlphaFoldDB" id="A0A8S1F7H9"/>
<gene>
    <name evidence="2" type="ORF">CBOVIS_LOCUS8812</name>
</gene>
<evidence type="ECO:0000256" key="1">
    <source>
        <dbReference type="SAM" id="SignalP"/>
    </source>
</evidence>
<organism evidence="2 3">
    <name type="scientific">Caenorhabditis bovis</name>
    <dbReference type="NCBI Taxonomy" id="2654633"/>
    <lineage>
        <taxon>Eukaryota</taxon>
        <taxon>Metazoa</taxon>
        <taxon>Ecdysozoa</taxon>
        <taxon>Nematoda</taxon>
        <taxon>Chromadorea</taxon>
        <taxon>Rhabditida</taxon>
        <taxon>Rhabditina</taxon>
        <taxon>Rhabditomorpha</taxon>
        <taxon>Rhabditoidea</taxon>
        <taxon>Rhabditidae</taxon>
        <taxon>Peloderinae</taxon>
        <taxon>Caenorhabditis</taxon>
    </lineage>
</organism>
<feature type="chain" id="PRO_5035866951" evidence="1">
    <location>
        <begin position="22"/>
        <end position="120"/>
    </location>
</feature>
<evidence type="ECO:0000313" key="3">
    <source>
        <dbReference type="Proteomes" id="UP000494206"/>
    </source>
</evidence>
<keyword evidence="1" id="KW-0732">Signal</keyword>
<evidence type="ECO:0000313" key="2">
    <source>
        <dbReference type="EMBL" id="CAB3406791.1"/>
    </source>
</evidence>
<reference evidence="2 3" key="1">
    <citation type="submission" date="2020-04" db="EMBL/GenBank/DDBJ databases">
        <authorList>
            <person name="Laetsch R D."/>
            <person name="Stevens L."/>
            <person name="Kumar S."/>
            <person name="Blaxter L. M."/>
        </authorList>
    </citation>
    <scope>NUCLEOTIDE SEQUENCE [LARGE SCALE GENOMIC DNA]</scope>
</reference>
<comment type="caution">
    <text evidence="2">The sequence shown here is derived from an EMBL/GenBank/DDBJ whole genome shotgun (WGS) entry which is preliminary data.</text>
</comment>
<keyword evidence="3" id="KW-1185">Reference proteome</keyword>
<sequence length="120" mass="13645">MYKFKLLLAASLLVLHGFVLSHDEEEEDCGDDFVHETCPDNTWIKFRRQSGQEICLKMFKFTDKATTSSFLWKNKWLNQTPDSKFIKGEYESAIIVKNGKIDDVISTAKFDGALCGVTLG</sequence>
<dbReference type="EMBL" id="CADEPM010000005">
    <property type="protein sequence ID" value="CAB3406791.1"/>
    <property type="molecule type" value="Genomic_DNA"/>
</dbReference>
<feature type="signal peptide" evidence="1">
    <location>
        <begin position="1"/>
        <end position="21"/>
    </location>
</feature>
<protein>
    <submittedName>
        <fullName evidence="2">Uncharacterized protein</fullName>
    </submittedName>
</protein>
<proteinExistence type="predicted"/>
<accession>A0A8S1F7H9</accession>
<dbReference type="Proteomes" id="UP000494206">
    <property type="component" value="Unassembled WGS sequence"/>
</dbReference>
<name>A0A8S1F7H9_9PELO</name>